<gene>
    <name evidence="3" type="ordered locus">Ctha_2108</name>
</gene>
<evidence type="ECO:0000256" key="1">
    <source>
        <dbReference type="SAM" id="MobiDB-lite"/>
    </source>
</evidence>
<feature type="region of interest" description="Disordered" evidence="1">
    <location>
        <begin position="88"/>
        <end position="115"/>
    </location>
</feature>
<dbReference type="Proteomes" id="UP000001208">
    <property type="component" value="Chromosome"/>
</dbReference>
<dbReference type="EMBL" id="CP001100">
    <property type="protein sequence ID" value="ACF14560.1"/>
    <property type="molecule type" value="Genomic_DNA"/>
</dbReference>
<feature type="chain" id="PRO_5002795819" description="DUF3570 domain-containing protein" evidence="2">
    <location>
        <begin position="21"/>
        <end position="415"/>
    </location>
</feature>
<keyword evidence="2" id="KW-0732">Signal</keyword>
<dbReference type="AlphaFoldDB" id="B3QVG0"/>
<evidence type="ECO:0000256" key="2">
    <source>
        <dbReference type="SAM" id="SignalP"/>
    </source>
</evidence>
<dbReference type="HOGENOM" id="CLU_052167_0_0_10"/>
<sequence length="415" mass="46890">MVKKIQLPIFVFLVWATLLAAQDLPEDAVQINFDGYFDNAEVSIVYPSVSVSKRINDNTAVRAQYQLDMVSAASMKSSFENVSRSPFSPDGISSASPKNLSPDAVSSASQISPSVTDPDDIRHELIAGVTQIFGQTTISLNGIYSTEHDYDSKTMAVSFSQPFAKKNTVLQLGFVRSWDNITPDIAQMKAASWEKNKDVYSISTGVTQVLSRSLITQLNVSYSNHSGFLSDAYQVVSIVDGNTVKLYNDYHPDSRERKAMGLRANYALFEETSLQLGYRYYWDDWKIRSHTVNASVQHYLSDRQITLGIGIRHYTQTAAYFFKPTYDMAWVNAGNYFTVDSKLNSGYSYEYEVSLKFNGSLFRETPVIGFPFQSDGSQMILGINFYHRHVDSPDWFIRYRNLYAYILTLGFKIPI</sequence>
<dbReference type="KEGG" id="cts:Ctha_2108"/>
<protein>
    <recommendedName>
        <fullName evidence="5">DUF3570 domain-containing protein</fullName>
    </recommendedName>
</protein>
<dbReference type="STRING" id="517418.Ctha_2108"/>
<dbReference type="RefSeq" id="WP_012500643.1">
    <property type="nucleotide sequence ID" value="NC_011026.1"/>
</dbReference>
<evidence type="ECO:0008006" key="5">
    <source>
        <dbReference type="Google" id="ProtNLM"/>
    </source>
</evidence>
<proteinExistence type="predicted"/>
<reference evidence="3 4" key="1">
    <citation type="submission" date="2008-06" db="EMBL/GenBank/DDBJ databases">
        <title>Complete sequence of Chloroherpeton thalassium ATCC 35110.</title>
        <authorList>
            <consortium name="US DOE Joint Genome Institute"/>
            <person name="Lucas S."/>
            <person name="Copeland A."/>
            <person name="Lapidus A."/>
            <person name="Glavina del Rio T."/>
            <person name="Dalin E."/>
            <person name="Tice H."/>
            <person name="Bruce D."/>
            <person name="Goodwin L."/>
            <person name="Pitluck S."/>
            <person name="Schmutz J."/>
            <person name="Larimer F."/>
            <person name="Land M."/>
            <person name="Hauser L."/>
            <person name="Kyrpides N."/>
            <person name="Mikhailova N."/>
            <person name="Liu Z."/>
            <person name="Li T."/>
            <person name="Zhao F."/>
            <person name="Overmann J."/>
            <person name="Bryant D.A."/>
            <person name="Richardson P."/>
        </authorList>
    </citation>
    <scope>NUCLEOTIDE SEQUENCE [LARGE SCALE GENOMIC DNA]</scope>
    <source>
        <strain evidence="4">ATCC 35110 / GB-78</strain>
    </source>
</reference>
<dbReference type="Pfam" id="PF12094">
    <property type="entry name" value="DUF3570"/>
    <property type="match status" value="1"/>
</dbReference>
<feature type="signal peptide" evidence="2">
    <location>
        <begin position="1"/>
        <end position="20"/>
    </location>
</feature>
<dbReference type="InterPro" id="IPR021953">
    <property type="entry name" value="DUF3570"/>
</dbReference>
<accession>B3QVG0</accession>
<name>B3QVG0_CHLT3</name>
<organism evidence="3 4">
    <name type="scientific">Chloroherpeton thalassium (strain ATCC 35110 / GB-78)</name>
    <dbReference type="NCBI Taxonomy" id="517418"/>
    <lineage>
        <taxon>Bacteria</taxon>
        <taxon>Pseudomonadati</taxon>
        <taxon>Chlorobiota</taxon>
        <taxon>Chlorobiia</taxon>
        <taxon>Chlorobiales</taxon>
        <taxon>Chloroherpetonaceae</taxon>
        <taxon>Chloroherpeton</taxon>
    </lineage>
</organism>
<evidence type="ECO:0000313" key="4">
    <source>
        <dbReference type="Proteomes" id="UP000001208"/>
    </source>
</evidence>
<keyword evidence="4" id="KW-1185">Reference proteome</keyword>
<dbReference type="eggNOG" id="COG2067">
    <property type="taxonomic scope" value="Bacteria"/>
</dbReference>
<evidence type="ECO:0000313" key="3">
    <source>
        <dbReference type="EMBL" id="ACF14560.1"/>
    </source>
</evidence>